<evidence type="ECO:0000256" key="1">
    <source>
        <dbReference type="ARBA" id="ARBA00004141"/>
    </source>
</evidence>
<gene>
    <name evidence="11" type="ORF">TAPDE_002479</name>
</gene>
<keyword evidence="3 9" id="KW-0813">Transport</keyword>
<evidence type="ECO:0000256" key="2">
    <source>
        <dbReference type="ARBA" id="ARBA00009904"/>
    </source>
</evidence>
<feature type="transmembrane region" description="Helical" evidence="9">
    <location>
        <begin position="544"/>
        <end position="567"/>
    </location>
</feature>
<dbReference type="EMBL" id="CAHR02000086">
    <property type="protein sequence ID" value="CCG82468.1"/>
    <property type="molecule type" value="Genomic_DNA"/>
</dbReference>
<keyword evidence="8 9" id="KW-0472">Membrane</keyword>
<dbReference type="VEuPathDB" id="FungiDB:TAPDE_002479"/>
<feature type="transmembrane region" description="Helical" evidence="9">
    <location>
        <begin position="466"/>
        <end position="485"/>
    </location>
</feature>
<dbReference type="AlphaFoldDB" id="R4XDI1"/>
<feature type="transmembrane region" description="Helical" evidence="9">
    <location>
        <begin position="639"/>
        <end position="660"/>
    </location>
</feature>
<name>R4XDI1_TAPDE</name>
<dbReference type="PIRSF" id="PIRSF001293">
    <property type="entry name" value="ATP6V0A1"/>
    <property type="match status" value="1"/>
</dbReference>
<accession>R4XDI1</accession>
<keyword evidence="6 9" id="KW-1133">Transmembrane helix</keyword>
<protein>
    <recommendedName>
        <fullName evidence="9">V-type proton ATPase subunit a</fullName>
    </recommendedName>
</protein>
<evidence type="ECO:0000313" key="11">
    <source>
        <dbReference type="EMBL" id="CCG82468.1"/>
    </source>
</evidence>
<dbReference type="GO" id="GO:0046961">
    <property type="term" value="F:proton-transporting ATPase activity, rotational mechanism"/>
    <property type="evidence" value="ECO:0007669"/>
    <property type="project" value="InterPro"/>
</dbReference>
<keyword evidence="12" id="KW-1185">Reference proteome</keyword>
<feature type="transmembrane region" description="Helical" evidence="9">
    <location>
        <begin position="415"/>
        <end position="446"/>
    </location>
</feature>
<dbReference type="Proteomes" id="UP000013776">
    <property type="component" value="Unassembled WGS sequence"/>
</dbReference>
<dbReference type="PANTHER" id="PTHR11629:SF63">
    <property type="entry name" value="V-TYPE PROTON ATPASE SUBUNIT A"/>
    <property type="match status" value="1"/>
</dbReference>
<keyword evidence="10" id="KW-0175">Coiled coil</keyword>
<comment type="similarity">
    <text evidence="2 9">Belongs to the V-ATPase 116 kDa subunit family.</text>
</comment>
<dbReference type="InterPro" id="IPR026028">
    <property type="entry name" value="V-type_ATPase_116kDa_su_euka"/>
</dbReference>
<feature type="coiled-coil region" evidence="10">
    <location>
        <begin position="100"/>
        <end position="127"/>
    </location>
</feature>
<comment type="subcellular location">
    <subcellularLocation>
        <location evidence="1">Membrane</location>
        <topology evidence="1">Multi-pass membrane protein</topology>
    </subcellularLocation>
</comment>
<evidence type="ECO:0000256" key="9">
    <source>
        <dbReference type="RuleBase" id="RU361189"/>
    </source>
</evidence>
<reference evidence="11 12" key="1">
    <citation type="journal article" date="2013" name="MBio">
        <title>Genome sequencing of the plant pathogen Taphrina deformans, the causal agent of peach leaf curl.</title>
        <authorList>
            <person name="Cisse O.H."/>
            <person name="Almeida J.M.G.C.F."/>
            <person name="Fonseca A."/>
            <person name="Kumar A.A."/>
            <person name="Salojaervi J."/>
            <person name="Overmyer K."/>
            <person name="Hauser P.M."/>
            <person name="Pagni M."/>
        </authorList>
    </citation>
    <scope>NUCLEOTIDE SEQUENCE [LARGE SCALE GENOMIC DNA]</scope>
    <source>
        <strain evidence="12">PYCC 5710 / ATCC 11124 / CBS 356.35 / IMI 108563 / JCM 9778 / NBRC 8474</strain>
    </source>
</reference>
<evidence type="ECO:0000313" key="12">
    <source>
        <dbReference type="Proteomes" id="UP000013776"/>
    </source>
</evidence>
<dbReference type="Pfam" id="PF01496">
    <property type="entry name" value="V_ATPase_I"/>
    <property type="match status" value="1"/>
</dbReference>
<dbReference type="GO" id="GO:0007035">
    <property type="term" value="P:vacuolar acidification"/>
    <property type="evidence" value="ECO:0007669"/>
    <property type="project" value="TreeGrafter"/>
</dbReference>
<evidence type="ECO:0000256" key="10">
    <source>
        <dbReference type="SAM" id="Coils"/>
    </source>
</evidence>
<keyword evidence="7 9" id="KW-0406">Ion transport</keyword>
<evidence type="ECO:0000256" key="5">
    <source>
        <dbReference type="ARBA" id="ARBA00022781"/>
    </source>
</evidence>
<dbReference type="GO" id="GO:0051117">
    <property type="term" value="F:ATPase binding"/>
    <property type="evidence" value="ECO:0007669"/>
    <property type="project" value="TreeGrafter"/>
</dbReference>
<evidence type="ECO:0000256" key="8">
    <source>
        <dbReference type="ARBA" id="ARBA00023136"/>
    </source>
</evidence>
<evidence type="ECO:0000256" key="7">
    <source>
        <dbReference type="ARBA" id="ARBA00023065"/>
    </source>
</evidence>
<dbReference type="InterPro" id="IPR002490">
    <property type="entry name" value="V-ATPase_116kDa_su"/>
</dbReference>
<evidence type="ECO:0000256" key="4">
    <source>
        <dbReference type="ARBA" id="ARBA00022692"/>
    </source>
</evidence>
<dbReference type="OrthoDB" id="10264220at2759"/>
<dbReference type="GO" id="GO:0000329">
    <property type="term" value="C:fungal-type vacuole membrane"/>
    <property type="evidence" value="ECO:0007669"/>
    <property type="project" value="TreeGrafter"/>
</dbReference>
<dbReference type="PANTHER" id="PTHR11629">
    <property type="entry name" value="VACUOLAR PROTON ATPASES"/>
    <property type="match status" value="1"/>
</dbReference>
<organism evidence="11 12">
    <name type="scientific">Taphrina deformans (strain PYCC 5710 / ATCC 11124 / CBS 356.35 / IMI 108563 / JCM 9778 / NBRC 8474)</name>
    <name type="common">Peach leaf curl fungus</name>
    <name type="synonym">Lalaria deformans</name>
    <dbReference type="NCBI Taxonomy" id="1097556"/>
    <lineage>
        <taxon>Eukaryota</taxon>
        <taxon>Fungi</taxon>
        <taxon>Dikarya</taxon>
        <taxon>Ascomycota</taxon>
        <taxon>Taphrinomycotina</taxon>
        <taxon>Taphrinomycetes</taxon>
        <taxon>Taphrinales</taxon>
        <taxon>Taphrinaceae</taxon>
        <taxon>Taphrina</taxon>
    </lineage>
</organism>
<keyword evidence="4 9" id="KW-0812">Transmembrane</keyword>
<comment type="caution">
    <text evidence="11">The sequence shown here is derived from an EMBL/GenBank/DDBJ whole genome shotgun (WGS) entry which is preliminary data.</text>
</comment>
<dbReference type="STRING" id="1097556.R4XDI1"/>
<feature type="transmembrane region" description="Helical" evidence="9">
    <location>
        <begin position="773"/>
        <end position="794"/>
    </location>
</feature>
<evidence type="ECO:0000256" key="6">
    <source>
        <dbReference type="ARBA" id="ARBA00022989"/>
    </source>
</evidence>
<dbReference type="GO" id="GO:0000220">
    <property type="term" value="C:vacuolar proton-transporting V-type ATPase, V0 domain"/>
    <property type="evidence" value="ECO:0007669"/>
    <property type="project" value="InterPro"/>
</dbReference>
<sequence length="835" mass="94118">MPHASLFRSEEVTAVQLFFPSEVARSTVSALGQLGCVQFRDLNSETNQFQRSFVKEVRRVDDIERQLRFFGKQIETANIPIEPLDYDLVESQGGASVHEIDDLAERTNHYEQRINSLNDSHETLQKRYVELVELRYVLKETGAFFDQAHGQSEDIRRSVDDSDLSTLLDNAADIEQQPAGGDGSLAVMNIGFVAGVIPRARTMAMERILWRILRGNLYMNQVEIDEPINDPVTNEPVDKNVFTIFAHGADILAKIRKISESLGATLYTIDEDPRQRREQLSEVNSRIADIMSVLQNTRQTAHAELRYLAGNVQNWMVTIRKEKAIYQTMNLFNYDSNRKCLIAEGWCPTNDLYKVQNVLRDVADNSGAIQPSILNEIQTAKTPPTFNRTNKFTQAFQSIMDAYGIATYQEVNPGLIAIVTFPFLFAVMFGDLGHGFFLFLAALYLVLNEKALARAKYGEIFEMAYYGRYIMLLMGIYSMYTGFIYNDIFSKSLNLFGSRWDFDENSSAESLTGVQRGTYPIGLDPVWEGADNGLMFTNSLKMKLSVCVGVVHMTFSLCLSLINYRFFHSTLDIIANFIPGMLFLCSIFVYLIICIIYKWTIDWSQSATAPPSLLNMLIYMFLSPGTVEEPLYAGQAQVQIVLLLIALVCVPWMLLMKPLVLRREANKAKNAGYQGVAATEQNGRISHSNDDDEDDEGGAVIHEGMHGEGEEFDFGEIMIHQVIHTIEFCLNCVSHTASYLRLWALSLAHNQLSKVLWDMTLGNAFGMSGPIGVIFLFVCFAMWLILTISVLVVMEGTSAMLHSLRLHWVEAASKHFMATGTPFIPFSFATITDEL</sequence>
<keyword evidence="5 9" id="KW-0375">Hydrogen ion transport</keyword>
<comment type="function">
    <text evidence="9">Essential component of the vacuolar proton pump (V-ATPase), a multimeric enzyme that catalyzes the translocation of protons across the membranes. Required for assembly and activity of the V-ATPase.</text>
</comment>
<feature type="transmembrane region" description="Helical" evidence="9">
    <location>
        <begin position="573"/>
        <end position="597"/>
    </location>
</feature>
<evidence type="ECO:0000256" key="3">
    <source>
        <dbReference type="ARBA" id="ARBA00022448"/>
    </source>
</evidence>
<proteinExistence type="inferred from homology"/>
<dbReference type="eggNOG" id="KOG2189">
    <property type="taxonomic scope" value="Eukaryota"/>
</dbReference>